<dbReference type="InterPro" id="IPR013328">
    <property type="entry name" value="6PGD_dom2"/>
</dbReference>
<evidence type="ECO:0000256" key="3">
    <source>
        <dbReference type="ARBA" id="ARBA00023002"/>
    </source>
</evidence>
<evidence type="ECO:0000256" key="9">
    <source>
        <dbReference type="RuleBase" id="RU000439"/>
    </source>
</evidence>
<dbReference type="PIRSF" id="PIRSF000114">
    <property type="entry name" value="Glycerol-3-P_dh"/>
    <property type="match status" value="1"/>
</dbReference>
<dbReference type="NCBIfam" id="NF000942">
    <property type="entry name" value="PRK00094.1-4"/>
    <property type="match status" value="1"/>
</dbReference>
<dbReference type="InterPro" id="IPR036291">
    <property type="entry name" value="NAD(P)-bd_dom_sf"/>
</dbReference>
<keyword evidence="13" id="KW-1185">Reference proteome</keyword>
<evidence type="ECO:0000259" key="11">
    <source>
        <dbReference type="Pfam" id="PF07479"/>
    </source>
</evidence>
<keyword evidence="5 7" id="KW-0594">Phospholipid biosynthesis</keyword>
<keyword evidence="6 7" id="KW-1208">Phospholipid metabolism</keyword>
<dbReference type="EC" id="1.1.1.94" evidence="7"/>
<comment type="similarity">
    <text evidence="1 7 8">Belongs to the NAD-dependent glycerol-3-phosphate dehydrogenase family.</text>
</comment>
<evidence type="ECO:0000313" key="12">
    <source>
        <dbReference type="EMBL" id="UYM16049.1"/>
    </source>
</evidence>
<evidence type="ECO:0000256" key="8">
    <source>
        <dbReference type="RuleBase" id="RU000437"/>
    </source>
</evidence>
<keyword evidence="4 7" id="KW-0443">Lipid metabolism</keyword>
<feature type="domain" description="Glycerol-3-phosphate dehydrogenase NAD-dependent N-terminal" evidence="10">
    <location>
        <begin position="12"/>
        <end position="165"/>
    </location>
</feature>
<keyword evidence="7" id="KW-0963">Cytoplasm</keyword>
<keyword evidence="2 7" id="KW-0444">Lipid biosynthesis</keyword>
<accession>A0ABY6GTH4</accession>
<feature type="binding site" evidence="7">
    <location>
        <position position="286"/>
    </location>
    <ligand>
        <name>NADPH</name>
        <dbReference type="ChEBI" id="CHEBI:57783"/>
    </ligand>
</feature>
<gene>
    <name evidence="7" type="primary">gpsA</name>
    <name evidence="12" type="ORF">NX720_25130</name>
</gene>
<feature type="binding site" evidence="7">
    <location>
        <position position="260"/>
    </location>
    <ligand>
        <name>NADPH</name>
        <dbReference type="ChEBI" id="CHEBI:57783"/>
    </ligand>
</feature>
<dbReference type="NCBIfam" id="NF000946">
    <property type="entry name" value="PRK00094.2-4"/>
    <property type="match status" value="1"/>
</dbReference>
<dbReference type="InterPro" id="IPR008927">
    <property type="entry name" value="6-PGluconate_DH-like_C_sf"/>
</dbReference>
<feature type="binding site" evidence="7">
    <location>
        <position position="141"/>
    </location>
    <ligand>
        <name>sn-glycerol 3-phosphate</name>
        <dbReference type="ChEBI" id="CHEBI:57597"/>
    </ligand>
</feature>
<dbReference type="EMBL" id="CP103300">
    <property type="protein sequence ID" value="UYM16049.1"/>
    <property type="molecule type" value="Genomic_DNA"/>
</dbReference>
<dbReference type="RefSeq" id="WP_262598348.1">
    <property type="nucleotide sequence ID" value="NZ_CP103300.1"/>
</dbReference>
<feature type="binding site" evidence="7">
    <location>
        <position position="57"/>
    </location>
    <ligand>
        <name>NADPH</name>
        <dbReference type="ChEBI" id="CHEBI:57783"/>
    </ligand>
</feature>
<feature type="binding site" evidence="7">
    <location>
        <position position="284"/>
    </location>
    <ligand>
        <name>NADPH</name>
        <dbReference type="ChEBI" id="CHEBI:57783"/>
    </ligand>
</feature>
<dbReference type="GO" id="GO:0047952">
    <property type="term" value="F:glycerol-3-phosphate dehydrogenase [NAD(P)+] activity"/>
    <property type="evidence" value="ECO:0007669"/>
    <property type="project" value="UniProtKB-EC"/>
</dbReference>
<proteinExistence type="inferred from homology"/>
<comment type="catalytic activity">
    <reaction evidence="7 9">
        <text>sn-glycerol 3-phosphate + NADP(+) = dihydroxyacetone phosphate + NADPH + H(+)</text>
        <dbReference type="Rhea" id="RHEA:11096"/>
        <dbReference type="ChEBI" id="CHEBI:15378"/>
        <dbReference type="ChEBI" id="CHEBI:57597"/>
        <dbReference type="ChEBI" id="CHEBI:57642"/>
        <dbReference type="ChEBI" id="CHEBI:57783"/>
        <dbReference type="ChEBI" id="CHEBI:58349"/>
        <dbReference type="EC" id="1.1.1.94"/>
    </reaction>
</comment>
<dbReference type="Pfam" id="PF01210">
    <property type="entry name" value="NAD_Gly3P_dh_N"/>
    <property type="match status" value="1"/>
</dbReference>
<keyword evidence="3 7" id="KW-0560">Oxidoreductase</keyword>
<feature type="binding site" evidence="7">
    <location>
        <position position="260"/>
    </location>
    <ligand>
        <name>sn-glycerol 3-phosphate</name>
        <dbReference type="ChEBI" id="CHEBI:57597"/>
    </ligand>
</feature>
<evidence type="ECO:0000256" key="2">
    <source>
        <dbReference type="ARBA" id="ARBA00022516"/>
    </source>
</evidence>
<dbReference type="InterPro" id="IPR011128">
    <property type="entry name" value="G3P_DH_NAD-dep_N"/>
</dbReference>
<evidence type="ECO:0000259" key="10">
    <source>
        <dbReference type="Pfam" id="PF01210"/>
    </source>
</evidence>
<feature type="domain" description="Glycerol-3-phosphate dehydrogenase NAD-dependent C-terminal" evidence="11">
    <location>
        <begin position="185"/>
        <end position="325"/>
    </location>
</feature>
<protein>
    <recommendedName>
        <fullName evidence="7">Glycerol-3-phosphate dehydrogenase [NAD(P)+]</fullName>
        <ecNumber evidence="7">1.1.1.94</ecNumber>
    </recommendedName>
    <alternativeName>
        <fullName evidence="7">NAD(P)(+)-dependent glycerol-3-phosphate dehydrogenase</fullName>
    </alternativeName>
    <alternativeName>
        <fullName evidence="7">NAD(P)H-dependent dihydroxyacetone-phosphate reductase</fullName>
    </alternativeName>
</protein>
<name>A0ABY6GTH4_9GAMM</name>
<feature type="binding site" evidence="7">
    <location>
        <position position="19"/>
    </location>
    <ligand>
        <name>NADPH</name>
        <dbReference type="ChEBI" id="CHEBI:57783"/>
    </ligand>
</feature>
<dbReference type="NCBIfam" id="NF000940">
    <property type="entry name" value="PRK00094.1-2"/>
    <property type="match status" value="1"/>
</dbReference>
<dbReference type="Gene3D" id="3.40.50.720">
    <property type="entry name" value="NAD(P)-binding Rossmann-like Domain"/>
    <property type="match status" value="1"/>
</dbReference>
<dbReference type="Pfam" id="PF07479">
    <property type="entry name" value="NAD_Gly3P_dh_C"/>
    <property type="match status" value="1"/>
</dbReference>
<feature type="active site" description="Proton acceptor" evidence="7">
    <location>
        <position position="196"/>
    </location>
</feature>
<evidence type="ECO:0000256" key="6">
    <source>
        <dbReference type="ARBA" id="ARBA00023264"/>
    </source>
</evidence>
<keyword evidence="7" id="KW-0521">NADP</keyword>
<reference evidence="12" key="1">
    <citation type="submission" date="2022-10" db="EMBL/GenBank/DDBJ databases">
        <title>Completed Genome Sequence of two octocoral isolated bacterium, Endozoicomonas euniceicola EF212T and Endozoicomonas gorgoniicola PS125T.</title>
        <authorList>
            <person name="Chiou Y.-J."/>
            <person name="Chen Y.-H."/>
        </authorList>
    </citation>
    <scope>NUCLEOTIDE SEQUENCE</scope>
    <source>
        <strain evidence="12">EF212</strain>
    </source>
</reference>
<dbReference type="Proteomes" id="UP001163255">
    <property type="component" value="Chromosome"/>
</dbReference>
<comment type="caution">
    <text evidence="7">Lacks conserved residue(s) required for the propagation of feature annotation.</text>
</comment>
<feature type="binding site" evidence="7">
    <location>
        <position position="113"/>
    </location>
    <ligand>
        <name>NADPH</name>
        <dbReference type="ChEBI" id="CHEBI:57783"/>
    </ligand>
</feature>
<sequence>MTPSNGSRQYTIAILGGGSFGTALSDISANNGHNVRLWMRNPEQVQGINNDHVNHRYLPGFSIHPSVSASTDLQTVLASADIVLIAIPSKSFRSVVQQAGDGLKGKIVVSTTKGIEPVTFDLMSEILKEELSDIRMGVLSGPNLAKEIVAKAVTASVIASEDDDLCEIVQGVLHCDYFRVYSNHDVYGVELAGALKNIYAIVTGMGAAMNMGENTKSMLITRSLAEMSRFAVKLGANPLTFLGLAGVGDLIATCTSSLSRNFQVGYALGQGKSLKQAEESLGQVAEGVNTLCQVHQKAEELGVYMPMADALHKIIFEGYDVQQLVKGMMMKELKTDVEFMVR</sequence>
<feature type="binding site" evidence="7">
    <location>
        <position position="249"/>
    </location>
    <ligand>
        <name>sn-glycerol 3-phosphate</name>
        <dbReference type="ChEBI" id="CHEBI:57597"/>
    </ligand>
</feature>
<dbReference type="HAMAP" id="MF_00394">
    <property type="entry name" value="NAD_Glyc3P_dehydrog"/>
    <property type="match status" value="1"/>
</dbReference>
<keyword evidence="7 8" id="KW-0520">NAD</keyword>
<dbReference type="PRINTS" id="PR00077">
    <property type="entry name" value="GPDHDRGNASE"/>
</dbReference>
<comment type="function">
    <text evidence="7">Catalyzes the reduction of the glycolytic intermediate dihydroxyacetone phosphate (DHAP) to sn-glycerol 3-phosphate (G3P), the key precursor for phospholipid synthesis.</text>
</comment>
<feature type="binding site" evidence="7">
    <location>
        <position position="259"/>
    </location>
    <ligand>
        <name>sn-glycerol 3-phosphate</name>
        <dbReference type="ChEBI" id="CHEBI:57597"/>
    </ligand>
</feature>
<feature type="binding site" evidence="7">
    <location>
        <position position="113"/>
    </location>
    <ligand>
        <name>sn-glycerol 3-phosphate</name>
        <dbReference type="ChEBI" id="CHEBI:57597"/>
    </ligand>
</feature>
<feature type="binding site" evidence="7">
    <location>
        <position position="20"/>
    </location>
    <ligand>
        <name>NADPH</name>
        <dbReference type="ChEBI" id="CHEBI:57783"/>
    </ligand>
</feature>
<dbReference type="SUPFAM" id="SSF51735">
    <property type="entry name" value="NAD(P)-binding Rossmann-fold domains"/>
    <property type="match status" value="1"/>
</dbReference>
<dbReference type="PANTHER" id="PTHR11728:SF1">
    <property type="entry name" value="GLYCEROL-3-PHOSPHATE DEHYDROGENASE [NAD(+)] 2, CHLOROPLASTIC"/>
    <property type="match status" value="1"/>
</dbReference>
<keyword evidence="7" id="KW-0547">Nucleotide-binding</keyword>
<feature type="binding site" evidence="7">
    <location>
        <position position="261"/>
    </location>
    <ligand>
        <name>sn-glycerol 3-phosphate</name>
        <dbReference type="ChEBI" id="CHEBI:57597"/>
    </ligand>
</feature>
<evidence type="ECO:0000256" key="5">
    <source>
        <dbReference type="ARBA" id="ARBA00023209"/>
    </source>
</evidence>
<evidence type="ECO:0000256" key="1">
    <source>
        <dbReference type="ARBA" id="ARBA00011009"/>
    </source>
</evidence>
<comment type="pathway">
    <text evidence="7">Membrane lipid metabolism; glycerophospholipid metabolism.</text>
</comment>
<dbReference type="InterPro" id="IPR006109">
    <property type="entry name" value="G3P_DH_NAD-dep_C"/>
</dbReference>
<evidence type="ECO:0000256" key="7">
    <source>
        <dbReference type="HAMAP-Rule" id="MF_00394"/>
    </source>
</evidence>
<evidence type="ECO:0000313" key="13">
    <source>
        <dbReference type="Proteomes" id="UP001163255"/>
    </source>
</evidence>
<feature type="binding site" evidence="7">
    <location>
        <position position="40"/>
    </location>
    <ligand>
        <name>NADPH</name>
        <dbReference type="ChEBI" id="CHEBI:57783"/>
    </ligand>
</feature>
<organism evidence="12 13">
    <name type="scientific">Endozoicomonas euniceicola</name>
    <dbReference type="NCBI Taxonomy" id="1234143"/>
    <lineage>
        <taxon>Bacteria</taxon>
        <taxon>Pseudomonadati</taxon>
        <taxon>Pseudomonadota</taxon>
        <taxon>Gammaproteobacteria</taxon>
        <taxon>Oceanospirillales</taxon>
        <taxon>Endozoicomonadaceae</taxon>
        <taxon>Endozoicomonas</taxon>
    </lineage>
</organism>
<dbReference type="PANTHER" id="PTHR11728">
    <property type="entry name" value="GLYCEROL-3-PHOSPHATE DEHYDROGENASE"/>
    <property type="match status" value="1"/>
</dbReference>
<dbReference type="SUPFAM" id="SSF48179">
    <property type="entry name" value="6-phosphogluconate dehydrogenase C-terminal domain-like"/>
    <property type="match status" value="1"/>
</dbReference>
<feature type="binding site" evidence="7">
    <location>
        <position position="196"/>
    </location>
    <ligand>
        <name>sn-glycerol 3-phosphate</name>
        <dbReference type="ChEBI" id="CHEBI:57597"/>
    </ligand>
</feature>
<dbReference type="Gene3D" id="1.10.1040.10">
    <property type="entry name" value="N-(1-d-carboxylethyl)-l-norvaline Dehydrogenase, domain 2"/>
    <property type="match status" value="1"/>
</dbReference>
<comment type="subcellular location">
    <subcellularLocation>
        <location evidence="7">Cytoplasm</location>
    </subcellularLocation>
</comment>
<feature type="binding site" evidence="7">
    <location>
        <position position="145"/>
    </location>
    <ligand>
        <name>NADPH</name>
        <dbReference type="ChEBI" id="CHEBI:57783"/>
    </ligand>
</feature>
<evidence type="ECO:0000256" key="4">
    <source>
        <dbReference type="ARBA" id="ARBA00023098"/>
    </source>
</evidence>
<comment type="catalytic activity">
    <reaction evidence="7">
        <text>sn-glycerol 3-phosphate + NAD(+) = dihydroxyacetone phosphate + NADH + H(+)</text>
        <dbReference type="Rhea" id="RHEA:11092"/>
        <dbReference type="ChEBI" id="CHEBI:15378"/>
        <dbReference type="ChEBI" id="CHEBI:57540"/>
        <dbReference type="ChEBI" id="CHEBI:57597"/>
        <dbReference type="ChEBI" id="CHEBI:57642"/>
        <dbReference type="ChEBI" id="CHEBI:57945"/>
        <dbReference type="EC" id="1.1.1.94"/>
    </reaction>
</comment>
<dbReference type="InterPro" id="IPR006168">
    <property type="entry name" value="G3P_DH_NAD-dep"/>
</dbReference>